<evidence type="ECO:0000256" key="3">
    <source>
        <dbReference type="ARBA" id="ARBA00022525"/>
    </source>
</evidence>
<dbReference type="GO" id="GO:0005654">
    <property type="term" value="C:nucleoplasm"/>
    <property type="evidence" value="ECO:0007669"/>
    <property type="project" value="TreeGrafter"/>
</dbReference>
<dbReference type="InterPro" id="IPR000975">
    <property type="entry name" value="IL-1_fam"/>
</dbReference>
<dbReference type="RefSeq" id="XP_007446085.1">
    <property type="nucleotide sequence ID" value="XM_007446023.1"/>
</dbReference>
<dbReference type="GO" id="GO:0010628">
    <property type="term" value="P:positive regulation of gene expression"/>
    <property type="evidence" value="ECO:0007669"/>
    <property type="project" value="TreeGrafter"/>
</dbReference>
<evidence type="ECO:0000313" key="5">
    <source>
        <dbReference type="Proteomes" id="UP000265300"/>
    </source>
</evidence>
<sequence>MSFLEEKPGVKMGSEECERDELQCHSEAEENALRWTGFSESREPARGVLEPGPSLTSVSSAYSGPKVKAKGLEKFTIRDGDHKVLVPDSGTLRAVPYKTYVLPETFFVSASHVRSACEERGSLILLVVSKGELCLFCDVNKRQSHSHPAAEAYLPFIFYRATVGSWNTLESAVQPGWFVCASCNPGEPVEMSPSEVRE</sequence>
<name>A0A340WGC6_LIPVE</name>
<dbReference type="STRING" id="118797.A0A340WGC6"/>
<dbReference type="PANTHER" id="PTHR10078:SF31">
    <property type="entry name" value="INTERLEUKIN-37"/>
    <property type="match status" value="1"/>
</dbReference>
<dbReference type="GO" id="GO:0019221">
    <property type="term" value="P:cytokine-mediated signaling pathway"/>
    <property type="evidence" value="ECO:0007669"/>
    <property type="project" value="TreeGrafter"/>
</dbReference>
<proteinExistence type="inferred from homology"/>
<dbReference type="Gene3D" id="2.80.10.50">
    <property type="match status" value="1"/>
</dbReference>
<evidence type="ECO:0000256" key="4">
    <source>
        <dbReference type="SAM" id="MobiDB-lite"/>
    </source>
</evidence>
<dbReference type="GO" id="GO:0002437">
    <property type="term" value="P:inflammatory response to antigenic stimulus"/>
    <property type="evidence" value="ECO:0007669"/>
    <property type="project" value="TreeGrafter"/>
</dbReference>
<keyword evidence="5" id="KW-1185">Reference proteome</keyword>
<gene>
    <name evidence="6" type="primary">IL37</name>
</gene>
<evidence type="ECO:0000313" key="6">
    <source>
        <dbReference type="RefSeq" id="XP_007446085.1"/>
    </source>
</evidence>
<dbReference type="GO" id="GO:0005615">
    <property type="term" value="C:extracellular space"/>
    <property type="evidence" value="ECO:0007669"/>
    <property type="project" value="InterPro"/>
</dbReference>
<organism evidence="5 6">
    <name type="scientific">Lipotes vexillifer</name>
    <name type="common">Yangtze river dolphin</name>
    <dbReference type="NCBI Taxonomy" id="118797"/>
    <lineage>
        <taxon>Eukaryota</taxon>
        <taxon>Metazoa</taxon>
        <taxon>Chordata</taxon>
        <taxon>Craniata</taxon>
        <taxon>Vertebrata</taxon>
        <taxon>Euteleostomi</taxon>
        <taxon>Mammalia</taxon>
        <taxon>Eutheria</taxon>
        <taxon>Laurasiatheria</taxon>
        <taxon>Artiodactyla</taxon>
        <taxon>Whippomorpha</taxon>
        <taxon>Cetacea</taxon>
        <taxon>Odontoceti</taxon>
        <taxon>Lipotidae</taxon>
        <taxon>Lipotes</taxon>
    </lineage>
</organism>
<accession>A0A340WGC6</accession>
<keyword evidence="3" id="KW-0964">Secreted</keyword>
<dbReference type="CTD" id="27178"/>
<protein>
    <submittedName>
        <fullName evidence="6">Interleukin-37</fullName>
    </submittedName>
</protein>
<dbReference type="InParanoid" id="A0A340WGC6"/>
<evidence type="ECO:0000256" key="2">
    <source>
        <dbReference type="ARBA" id="ARBA00010448"/>
    </source>
</evidence>
<dbReference type="FunCoup" id="A0A340WGC6">
    <property type="interactions" value="55"/>
</dbReference>
<dbReference type="InterPro" id="IPR008996">
    <property type="entry name" value="IL1/FGF"/>
</dbReference>
<dbReference type="AlphaFoldDB" id="A0A340WGC6"/>
<dbReference type="KEGG" id="lve:103069316"/>
<dbReference type="GO" id="GO:0071222">
    <property type="term" value="P:cellular response to lipopolysaccharide"/>
    <property type="evidence" value="ECO:0007669"/>
    <property type="project" value="TreeGrafter"/>
</dbReference>
<dbReference type="GO" id="GO:0005125">
    <property type="term" value="F:cytokine activity"/>
    <property type="evidence" value="ECO:0007669"/>
    <property type="project" value="InterPro"/>
</dbReference>
<dbReference type="PANTHER" id="PTHR10078">
    <property type="entry name" value="INTERLEUKIN-1 FAMILY MEMBER"/>
    <property type="match status" value="1"/>
</dbReference>
<dbReference type="OrthoDB" id="9449069at2759"/>
<evidence type="ECO:0000256" key="1">
    <source>
        <dbReference type="ARBA" id="ARBA00004613"/>
    </source>
</evidence>
<feature type="region of interest" description="Disordered" evidence="4">
    <location>
        <begin position="1"/>
        <end position="21"/>
    </location>
</feature>
<comment type="subcellular location">
    <subcellularLocation>
        <location evidence="1">Secreted</location>
    </subcellularLocation>
</comment>
<reference evidence="6" key="1">
    <citation type="submission" date="2025-08" db="UniProtKB">
        <authorList>
            <consortium name="RefSeq"/>
        </authorList>
    </citation>
    <scope>IDENTIFICATION</scope>
</reference>
<dbReference type="SUPFAM" id="SSF50353">
    <property type="entry name" value="Cytokine"/>
    <property type="match status" value="1"/>
</dbReference>
<dbReference type="Proteomes" id="UP000265300">
    <property type="component" value="Unplaced"/>
</dbReference>
<dbReference type="GeneID" id="103069316"/>
<comment type="similarity">
    <text evidence="2">Belongs to the IL-1 family.</text>
</comment>